<dbReference type="InterPro" id="IPR004045">
    <property type="entry name" value="Glutathione_S-Trfase_N"/>
</dbReference>
<feature type="domain" description="GST N-terminal" evidence="1">
    <location>
        <begin position="6"/>
        <end position="84"/>
    </location>
</feature>
<dbReference type="PANTHER" id="PTHR11571">
    <property type="entry name" value="GLUTATHIONE S-TRANSFERASE"/>
    <property type="match status" value="1"/>
</dbReference>
<evidence type="ECO:0008006" key="5">
    <source>
        <dbReference type="Google" id="ProtNLM"/>
    </source>
</evidence>
<dbReference type="InterPro" id="IPR036282">
    <property type="entry name" value="Glutathione-S-Trfase_C_sf"/>
</dbReference>
<reference evidence="4" key="1">
    <citation type="journal article" date="2023" name="Commun. Biol.">
        <title>Genome analysis of Parmales, the sister group of diatoms, reveals the evolutionary specialization of diatoms from phago-mixotrophs to photoautotrophs.</title>
        <authorList>
            <person name="Ban H."/>
            <person name="Sato S."/>
            <person name="Yoshikawa S."/>
            <person name="Yamada K."/>
            <person name="Nakamura Y."/>
            <person name="Ichinomiya M."/>
            <person name="Sato N."/>
            <person name="Blanc-Mathieu R."/>
            <person name="Endo H."/>
            <person name="Kuwata A."/>
            <person name="Ogata H."/>
        </authorList>
    </citation>
    <scope>NUCLEOTIDE SEQUENCE [LARGE SCALE GENOMIC DNA]</scope>
</reference>
<dbReference type="Proteomes" id="UP001165065">
    <property type="component" value="Unassembled WGS sequence"/>
</dbReference>
<dbReference type="Pfam" id="PF02798">
    <property type="entry name" value="GST_N"/>
    <property type="match status" value="1"/>
</dbReference>
<comment type="caution">
    <text evidence="3">The sequence shown here is derived from an EMBL/GenBank/DDBJ whole genome shotgun (WGS) entry which is preliminary data.</text>
</comment>
<dbReference type="InterPro" id="IPR036249">
    <property type="entry name" value="Thioredoxin-like_sf"/>
</dbReference>
<protein>
    <recommendedName>
        <fullName evidence="5">Glutathione S-transferase</fullName>
    </recommendedName>
</protein>
<dbReference type="SUPFAM" id="SSF47616">
    <property type="entry name" value="GST C-terminal domain-like"/>
    <property type="match status" value="1"/>
</dbReference>
<evidence type="ECO:0000313" key="4">
    <source>
        <dbReference type="Proteomes" id="UP001165065"/>
    </source>
</evidence>
<feature type="domain" description="GST C-terminal" evidence="2">
    <location>
        <begin position="86"/>
        <end position="242"/>
    </location>
</feature>
<accession>A0A9W7LCT8</accession>
<dbReference type="Gene3D" id="1.20.1050.10">
    <property type="match status" value="1"/>
</dbReference>
<dbReference type="GO" id="GO:0006749">
    <property type="term" value="P:glutathione metabolic process"/>
    <property type="evidence" value="ECO:0007669"/>
    <property type="project" value="TreeGrafter"/>
</dbReference>
<dbReference type="PROSITE" id="PS50405">
    <property type="entry name" value="GST_CTER"/>
    <property type="match status" value="1"/>
</dbReference>
<dbReference type="InterPro" id="IPR010987">
    <property type="entry name" value="Glutathione-S-Trfase_C-like"/>
</dbReference>
<dbReference type="EMBL" id="BRYA01000234">
    <property type="protein sequence ID" value="GMI45011.1"/>
    <property type="molecule type" value="Genomic_DNA"/>
</dbReference>
<name>A0A9W7LCT8_9STRA</name>
<evidence type="ECO:0000259" key="1">
    <source>
        <dbReference type="PROSITE" id="PS50404"/>
    </source>
</evidence>
<keyword evidence="4" id="KW-1185">Reference proteome</keyword>
<dbReference type="PANTHER" id="PTHR11571:SF150">
    <property type="entry name" value="GLUTATHIONE S-TRANSFERASE"/>
    <property type="match status" value="1"/>
</dbReference>
<dbReference type="SUPFAM" id="SSF52833">
    <property type="entry name" value="Thioredoxin-like"/>
    <property type="match status" value="1"/>
</dbReference>
<evidence type="ECO:0000259" key="2">
    <source>
        <dbReference type="PROSITE" id="PS50405"/>
    </source>
</evidence>
<dbReference type="PROSITE" id="PS50404">
    <property type="entry name" value="GST_NTER"/>
    <property type="match status" value="1"/>
</dbReference>
<gene>
    <name evidence="3" type="ORF">TrCOL_g7693</name>
</gene>
<proteinExistence type="predicted"/>
<sequence>MTSIPSDLTLKYWNGRGLMEVPRLLLAISGKFPTTDYTDSRHNAPAENLEANLGRMPVVATPEGSVGQSIAINYYIASTNNLLGTTPLEGARIISVQAHVQEMMGEFRKIIPYGTTPTDQQLEQWFSTGATDDSGSADGSKRSERFAKWWIGRIEASLDTNGFAIGSQLSLADVVLYNAFAEVLLDSERREGFDGWRAEPMCSLARTNKLLESAPKLSSAIEKVRQHAGTKKWLSMRGVQGF</sequence>
<dbReference type="GO" id="GO:0004364">
    <property type="term" value="F:glutathione transferase activity"/>
    <property type="evidence" value="ECO:0007669"/>
    <property type="project" value="TreeGrafter"/>
</dbReference>
<dbReference type="Gene3D" id="3.40.30.10">
    <property type="entry name" value="Glutaredoxin"/>
    <property type="match status" value="1"/>
</dbReference>
<dbReference type="AlphaFoldDB" id="A0A9W7LCT8"/>
<dbReference type="InterPro" id="IPR050213">
    <property type="entry name" value="GST_superfamily"/>
</dbReference>
<organism evidence="3 4">
    <name type="scientific">Triparma columacea</name>
    <dbReference type="NCBI Taxonomy" id="722753"/>
    <lineage>
        <taxon>Eukaryota</taxon>
        <taxon>Sar</taxon>
        <taxon>Stramenopiles</taxon>
        <taxon>Ochrophyta</taxon>
        <taxon>Bolidophyceae</taxon>
        <taxon>Parmales</taxon>
        <taxon>Triparmaceae</taxon>
        <taxon>Triparma</taxon>
    </lineage>
</organism>
<evidence type="ECO:0000313" key="3">
    <source>
        <dbReference type="EMBL" id="GMI45011.1"/>
    </source>
</evidence>
<dbReference type="OrthoDB" id="420389at2759"/>